<dbReference type="GO" id="GO:1902209">
    <property type="term" value="P:negative regulation of bacterial-type flagellum assembly"/>
    <property type="evidence" value="ECO:0007669"/>
    <property type="project" value="UniProtKB-UniRule"/>
</dbReference>
<dbReference type="EMBL" id="NAFL01000285">
    <property type="protein sequence ID" value="OSJ22952.1"/>
    <property type="molecule type" value="Genomic_DNA"/>
</dbReference>
<proteinExistence type="inferred from homology"/>
<keyword evidence="5" id="KW-0282">Flagellum</keyword>
<keyword evidence="3 4" id="KW-0694">RNA-binding</keyword>
<keyword evidence="5" id="KW-0966">Cell projection</keyword>
<dbReference type="InterPro" id="IPR009967">
    <property type="entry name" value="Flagellum_FlbT"/>
</dbReference>
<dbReference type="GO" id="GO:0006402">
    <property type="term" value="P:mRNA catabolic process"/>
    <property type="evidence" value="ECO:0007669"/>
    <property type="project" value="InterPro"/>
</dbReference>
<dbReference type="AlphaFoldDB" id="A0A1Y2JAG0"/>
<accession>A0A1Y2JAG0</accession>
<keyword evidence="2 4" id="KW-1005">Bacterial flagellum biogenesis</keyword>
<sequence>MKISLRAGERIYVNGAVLRVDRKVSVELVNDVMFLLEGQVMQASDATTAMRQLYFIVQLMLMNPTDIGAAVALYGEHHAALLAVCESREMLDGLATIHELVRTTRYFEALKRIRGLFPVEDAILAGLAGVATEIPFEAA</sequence>
<keyword evidence="1 4" id="KW-0678">Repressor</keyword>
<dbReference type="NCBIfam" id="NF001995">
    <property type="entry name" value="PRK00794.1-1"/>
    <property type="match status" value="1"/>
</dbReference>
<comment type="similarity">
    <text evidence="4">Belongs to the FlbT family.</text>
</comment>
<name>A0A1Y2JAG0_BRAJP</name>
<organism evidence="5 6">
    <name type="scientific">Bradyrhizobium japonicum</name>
    <dbReference type="NCBI Taxonomy" id="375"/>
    <lineage>
        <taxon>Bacteria</taxon>
        <taxon>Pseudomonadati</taxon>
        <taxon>Pseudomonadota</taxon>
        <taxon>Alphaproteobacteria</taxon>
        <taxon>Hyphomicrobiales</taxon>
        <taxon>Nitrobacteraceae</taxon>
        <taxon>Bradyrhizobium</taxon>
    </lineage>
</organism>
<keyword evidence="5" id="KW-0969">Cilium</keyword>
<dbReference type="GO" id="GO:0048027">
    <property type="term" value="F:mRNA 5'-UTR binding"/>
    <property type="evidence" value="ECO:0007669"/>
    <property type="project" value="UniProtKB-UniRule"/>
</dbReference>
<comment type="caution">
    <text evidence="5">The sequence shown here is derived from an EMBL/GenBank/DDBJ whole genome shotgun (WGS) entry which is preliminary data.</text>
</comment>
<dbReference type="Pfam" id="PF07378">
    <property type="entry name" value="FlbT"/>
    <property type="match status" value="1"/>
</dbReference>
<dbReference type="HAMAP" id="MF_00783">
    <property type="entry name" value="FlbT"/>
    <property type="match status" value="1"/>
</dbReference>
<dbReference type="RefSeq" id="WP_063981315.1">
    <property type="nucleotide sequence ID" value="NZ_NAFL01000285.1"/>
</dbReference>
<dbReference type="Proteomes" id="UP000193335">
    <property type="component" value="Unassembled WGS sequence"/>
</dbReference>
<protein>
    <recommendedName>
        <fullName evidence="4">Probable flagellum biosynthesis repressor protein FlbT</fullName>
    </recommendedName>
</protein>
<evidence type="ECO:0000256" key="3">
    <source>
        <dbReference type="ARBA" id="ARBA00022884"/>
    </source>
</evidence>
<dbReference type="GO" id="GO:0044781">
    <property type="term" value="P:bacterial-type flagellum organization"/>
    <property type="evidence" value="ECO:0007669"/>
    <property type="project" value="UniProtKB-KW"/>
</dbReference>
<reference evidence="5 6" key="1">
    <citation type="submission" date="2017-03" db="EMBL/GenBank/DDBJ databases">
        <title>Whole genome sequences of fourteen strains of Bradyrhizobium canariense and one strain of Bradyrhizobium japonicum isolated from Lupinus (Papilionoideae: Genisteae) species in Algeria.</title>
        <authorList>
            <person name="Crovadore J."/>
            <person name="Chekireb D."/>
            <person name="Brachmann A."/>
            <person name="Chablais R."/>
            <person name="Cochard B."/>
            <person name="Lefort F."/>
        </authorList>
    </citation>
    <scope>NUCLEOTIDE SEQUENCE [LARGE SCALE GENOMIC DNA]</scope>
    <source>
        <strain evidence="5 6">UBMA197</strain>
    </source>
</reference>
<evidence type="ECO:0000313" key="5">
    <source>
        <dbReference type="EMBL" id="OSJ22952.1"/>
    </source>
</evidence>
<evidence type="ECO:0000313" key="6">
    <source>
        <dbReference type="Proteomes" id="UP000193335"/>
    </source>
</evidence>
<dbReference type="PIRSF" id="PIRSF009533">
    <property type="entry name" value="FlbT"/>
    <property type="match status" value="1"/>
</dbReference>
<comment type="function">
    <text evidence="4">Has a post-transcriptional repressor function in flagellum biogenesis. Associates with the 5'-UTR of fljK mRNA and promotes its degradation.</text>
</comment>
<evidence type="ECO:0000256" key="4">
    <source>
        <dbReference type="HAMAP-Rule" id="MF_00783"/>
    </source>
</evidence>
<evidence type="ECO:0000256" key="2">
    <source>
        <dbReference type="ARBA" id="ARBA00022795"/>
    </source>
</evidence>
<gene>
    <name evidence="4" type="primary">flbT</name>
    <name evidence="5" type="ORF">BSZ19_46055</name>
</gene>
<evidence type="ECO:0000256" key="1">
    <source>
        <dbReference type="ARBA" id="ARBA00022491"/>
    </source>
</evidence>